<sequence length="103" mass="11675">MSILHLALFLTLDLTISTIEILYEEIDAESARRNVEYVKKKLYKLFEKYKNNHLPTLEEQGKISQPSFVAPSNESARNNEDGIPQGAKQVNASTFGVDYNVID</sequence>
<feature type="signal peptide" evidence="2">
    <location>
        <begin position="1"/>
        <end position="18"/>
    </location>
</feature>
<evidence type="ECO:0000256" key="1">
    <source>
        <dbReference type="SAM" id="MobiDB-lite"/>
    </source>
</evidence>
<evidence type="ECO:0000313" key="3">
    <source>
        <dbReference type="EMBL" id="MED6121830.1"/>
    </source>
</evidence>
<dbReference type="Proteomes" id="UP001341840">
    <property type="component" value="Unassembled WGS sequence"/>
</dbReference>
<keyword evidence="4" id="KW-1185">Reference proteome</keyword>
<organism evidence="3 4">
    <name type="scientific">Stylosanthes scabra</name>
    <dbReference type="NCBI Taxonomy" id="79078"/>
    <lineage>
        <taxon>Eukaryota</taxon>
        <taxon>Viridiplantae</taxon>
        <taxon>Streptophyta</taxon>
        <taxon>Embryophyta</taxon>
        <taxon>Tracheophyta</taxon>
        <taxon>Spermatophyta</taxon>
        <taxon>Magnoliopsida</taxon>
        <taxon>eudicotyledons</taxon>
        <taxon>Gunneridae</taxon>
        <taxon>Pentapetalae</taxon>
        <taxon>rosids</taxon>
        <taxon>fabids</taxon>
        <taxon>Fabales</taxon>
        <taxon>Fabaceae</taxon>
        <taxon>Papilionoideae</taxon>
        <taxon>50 kb inversion clade</taxon>
        <taxon>dalbergioids sensu lato</taxon>
        <taxon>Dalbergieae</taxon>
        <taxon>Pterocarpus clade</taxon>
        <taxon>Stylosanthes</taxon>
    </lineage>
</organism>
<feature type="compositionally biased region" description="Polar residues" evidence="1">
    <location>
        <begin position="65"/>
        <end position="76"/>
    </location>
</feature>
<evidence type="ECO:0000256" key="2">
    <source>
        <dbReference type="SAM" id="SignalP"/>
    </source>
</evidence>
<proteinExistence type="predicted"/>
<comment type="caution">
    <text evidence="3">The sequence shown here is derived from an EMBL/GenBank/DDBJ whole genome shotgun (WGS) entry which is preliminary data.</text>
</comment>
<name>A0ABU6RD34_9FABA</name>
<evidence type="ECO:0000313" key="4">
    <source>
        <dbReference type="Proteomes" id="UP001341840"/>
    </source>
</evidence>
<gene>
    <name evidence="3" type="ORF">PIB30_033753</name>
</gene>
<feature type="chain" id="PRO_5046826869" evidence="2">
    <location>
        <begin position="19"/>
        <end position="103"/>
    </location>
</feature>
<keyword evidence="2" id="KW-0732">Signal</keyword>
<protein>
    <submittedName>
        <fullName evidence="3">Uncharacterized protein</fullName>
    </submittedName>
</protein>
<accession>A0ABU6RD34</accession>
<dbReference type="EMBL" id="JASCZI010030362">
    <property type="protein sequence ID" value="MED6121830.1"/>
    <property type="molecule type" value="Genomic_DNA"/>
</dbReference>
<reference evidence="3 4" key="1">
    <citation type="journal article" date="2023" name="Plants (Basel)">
        <title>Bridging the Gap: Combining Genomics and Transcriptomics Approaches to Understand Stylosanthes scabra, an Orphan Legume from the Brazilian Caatinga.</title>
        <authorList>
            <person name="Ferreira-Neto J.R.C."/>
            <person name="da Silva M.D."/>
            <person name="Binneck E."/>
            <person name="de Melo N.F."/>
            <person name="da Silva R.H."/>
            <person name="de Melo A.L.T.M."/>
            <person name="Pandolfi V."/>
            <person name="Bustamante F.O."/>
            <person name="Brasileiro-Vidal A.C."/>
            <person name="Benko-Iseppon A.M."/>
        </authorList>
    </citation>
    <scope>NUCLEOTIDE SEQUENCE [LARGE SCALE GENOMIC DNA]</scope>
    <source>
        <tissue evidence="3">Leaves</tissue>
    </source>
</reference>
<feature type="region of interest" description="Disordered" evidence="1">
    <location>
        <begin position="65"/>
        <end position="87"/>
    </location>
</feature>